<dbReference type="AlphaFoldDB" id="A0A4S4DPM2"/>
<keyword evidence="6" id="KW-1185">Reference proteome</keyword>
<dbReference type="GO" id="GO:0005524">
    <property type="term" value="F:ATP binding"/>
    <property type="evidence" value="ECO:0007669"/>
    <property type="project" value="UniProtKB-KW"/>
</dbReference>
<keyword evidence="1" id="KW-0547">Nucleotide-binding</keyword>
<dbReference type="Pfam" id="PF00750">
    <property type="entry name" value="tRNA-synt_1d"/>
    <property type="match status" value="1"/>
</dbReference>
<feature type="domain" description="Arginyl-tRNA synthetase catalytic core" evidence="4">
    <location>
        <begin position="71"/>
        <end position="127"/>
    </location>
</feature>
<keyword evidence="1" id="KW-0648">Protein biosynthesis</keyword>
<evidence type="ECO:0000256" key="1">
    <source>
        <dbReference type="RuleBase" id="RU363038"/>
    </source>
</evidence>
<dbReference type="EMBL" id="SDRB02010689">
    <property type="protein sequence ID" value="THG04925.1"/>
    <property type="molecule type" value="Genomic_DNA"/>
</dbReference>
<dbReference type="PROSITE" id="PS51257">
    <property type="entry name" value="PROKAR_LIPOPROTEIN"/>
    <property type="match status" value="1"/>
</dbReference>
<feature type="signal peptide" evidence="3">
    <location>
        <begin position="1"/>
        <end position="19"/>
    </location>
</feature>
<evidence type="ECO:0000256" key="2">
    <source>
        <dbReference type="SAM" id="Phobius"/>
    </source>
</evidence>
<gene>
    <name evidence="5" type="ORF">TEA_012147</name>
</gene>
<reference evidence="5 6" key="1">
    <citation type="journal article" date="2018" name="Proc. Natl. Acad. Sci. U.S.A.">
        <title>Draft genome sequence of Camellia sinensis var. sinensis provides insights into the evolution of the tea genome and tea quality.</title>
        <authorList>
            <person name="Wei C."/>
            <person name="Yang H."/>
            <person name="Wang S."/>
            <person name="Zhao J."/>
            <person name="Liu C."/>
            <person name="Gao L."/>
            <person name="Xia E."/>
            <person name="Lu Y."/>
            <person name="Tai Y."/>
            <person name="She G."/>
            <person name="Sun J."/>
            <person name="Cao H."/>
            <person name="Tong W."/>
            <person name="Gao Q."/>
            <person name="Li Y."/>
            <person name="Deng W."/>
            <person name="Jiang X."/>
            <person name="Wang W."/>
            <person name="Chen Q."/>
            <person name="Zhang S."/>
            <person name="Li H."/>
            <person name="Wu J."/>
            <person name="Wang P."/>
            <person name="Li P."/>
            <person name="Shi C."/>
            <person name="Zheng F."/>
            <person name="Jian J."/>
            <person name="Huang B."/>
            <person name="Shan D."/>
            <person name="Shi M."/>
            <person name="Fang C."/>
            <person name="Yue Y."/>
            <person name="Li F."/>
            <person name="Li D."/>
            <person name="Wei S."/>
            <person name="Han B."/>
            <person name="Jiang C."/>
            <person name="Yin Y."/>
            <person name="Xia T."/>
            <person name="Zhang Z."/>
            <person name="Bennetzen J.L."/>
            <person name="Zhao S."/>
            <person name="Wan X."/>
        </authorList>
    </citation>
    <scope>NUCLEOTIDE SEQUENCE [LARGE SCALE GENOMIC DNA]</scope>
    <source>
        <strain evidence="6">cv. Shuchazao</strain>
        <tissue evidence="5">Leaf</tissue>
    </source>
</reference>
<dbReference type="PANTHER" id="PTHR11956:SF5">
    <property type="entry name" value="ARGININE--TRNA LIGASE, CYTOPLASMIC"/>
    <property type="match status" value="1"/>
</dbReference>
<evidence type="ECO:0000313" key="5">
    <source>
        <dbReference type="EMBL" id="THG04925.1"/>
    </source>
</evidence>
<sequence length="136" mass="15252">MAVCLRSVLLFLWLSLVAGIQAGSCSCFKGLLIPVSTFPEYATLCGCYAAFAVFWFFLFGFCSLLWAVPGFGMLIEFLFEKFPNVVVVNDQAIGDLKAFYKASKQRFDSDLEFKERAQQAVVSLRVKHLPLCLKDL</sequence>
<dbReference type="STRING" id="542762.A0A4S4DPM2"/>
<organism evidence="5 6">
    <name type="scientific">Camellia sinensis var. sinensis</name>
    <name type="common">China tea</name>
    <dbReference type="NCBI Taxonomy" id="542762"/>
    <lineage>
        <taxon>Eukaryota</taxon>
        <taxon>Viridiplantae</taxon>
        <taxon>Streptophyta</taxon>
        <taxon>Embryophyta</taxon>
        <taxon>Tracheophyta</taxon>
        <taxon>Spermatophyta</taxon>
        <taxon>Magnoliopsida</taxon>
        <taxon>eudicotyledons</taxon>
        <taxon>Gunneridae</taxon>
        <taxon>Pentapetalae</taxon>
        <taxon>asterids</taxon>
        <taxon>Ericales</taxon>
        <taxon>Theaceae</taxon>
        <taxon>Camellia</taxon>
    </lineage>
</organism>
<keyword evidence="2" id="KW-0812">Transmembrane</keyword>
<evidence type="ECO:0000259" key="4">
    <source>
        <dbReference type="Pfam" id="PF00750"/>
    </source>
</evidence>
<accession>A0A4S4DPM2</accession>
<evidence type="ECO:0000313" key="6">
    <source>
        <dbReference type="Proteomes" id="UP000306102"/>
    </source>
</evidence>
<dbReference type="InterPro" id="IPR001278">
    <property type="entry name" value="Arg-tRNA-ligase"/>
</dbReference>
<comment type="similarity">
    <text evidence="1">Belongs to the class-I aminoacyl-tRNA synthetase family.</text>
</comment>
<dbReference type="PANTHER" id="PTHR11956">
    <property type="entry name" value="ARGINYL-TRNA SYNTHETASE"/>
    <property type="match status" value="1"/>
</dbReference>
<evidence type="ECO:0000256" key="3">
    <source>
        <dbReference type="SAM" id="SignalP"/>
    </source>
</evidence>
<keyword evidence="1" id="KW-0030">Aminoacyl-tRNA synthetase</keyword>
<name>A0A4S4DPM2_CAMSN</name>
<dbReference type="InterPro" id="IPR035684">
    <property type="entry name" value="ArgRS_core"/>
</dbReference>
<comment type="caution">
    <text evidence="5">The sequence shown here is derived from an EMBL/GenBank/DDBJ whole genome shotgun (WGS) entry which is preliminary data.</text>
</comment>
<dbReference type="Proteomes" id="UP000306102">
    <property type="component" value="Unassembled WGS sequence"/>
</dbReference>
<keyword evidence="2" id="KW-1133">Transmembrane helix</keyword>
<dbReference type="GO" id="GO:0006420">
    <property type="term" value="P:arginyl-tRNA aminoacylation"/>
    <property type="evidence" value="ECO:0007669"/>
    <property type="project" value="InterPro"/>
</dbReference>
<feature type="transmembrane region" description="Helical" evidence="2">
    <location>
        <begin position="41"/>
        <end position="68"/>
    </location>
</feature>
<keyword evidence="3" id="KW-0732">Signal</keyword>
<proteinExistence type="inferred from homology"/>
<keyword evidence="1" id="KW-0067">ATP-binding</keyword>
<feature type="chain" id="PRO_5021026268" description="Arginyl-tRNA synthetase catalytic core domain-containing protein" evidence="3">
    <location>
        <begin position="20"/>
        <end position="136"/>
    </location>
</feature>
<dbReference type="GO" id="GO:0004814">
    <property type="term" value="F:arginine-tRNA ligase activity"/>
    <property type="evidence" value="ECO:0007669"/>
    <property type="project" value="InterPro"/>
</dbReference>
<keyword evidence="2" id="KW-0472">Membrane</keyword>
<keyword evidence="1" id="KW-0436">Ligase</keyword>
<protein>
    <recommendedName>
        <fullName evidence="4">Arginyl-tRNA synthetase catalytic core domain-containing protein</fullName>
    </recommendedName>
</protein>